<dbReference type="EMBL" id="CAJJDP010000098">
    <property type="protein sequence ID" value="CAD8191261.1"/>
    <property type="molecule type" value="Genomic_DNA"/>
</dbReference>
<evidence type="ECO:0000256" key="1">
    <source>
        <dbReference type="SAM" id="Phobius"/>
    </source>
</evidence>
<dbReference type="PANTHER" id="PTHR12155">
    <property type="entry name" value="SCHLAFEN"/>
    <property type="match status" value="1"/>
</dbReference>
<comment type="caution">
    <text evidence="3">The sequence shown here is derived from an EMBL/GenBank/DDBJ whole genome shotgun (WGS) entry which is preliminary data.</text>
</comment>
<feature type="transmembrane region" description="Helical" evidence="1">
    <location>
        <begin position="182"/>
        <end position="202"/>
    </location>
</feature>
<evidence type="ECO:0000313" key="3">
    <source>
        <dbReference type="EMBL" id="CAD8191261.1"/>
    </source>
</evidence>
<dbReference type="OMA" id="FKHDENQ"/>
<evidence type="ECO:0000313" key="4">
    <source>
        <dbReference type="Proteomes" id="UP000683925"/>
    </source>
</evidence>
<name>A0A8S1WRD2_PAROT</name>
<feature type="domain" description="Schlafen AlbA-2" evidence="2">
    <location>
        <begin position="166"/>
        <end position="293"/>
    </location>
</feature>
<dbReference type="InterPro" id="IPR029684">
    <property type="entry name" value="Schlafen"/>
</dbReference>
<gene>
    <name evidence="3" type="ORF">POCTA_138.1.T0990115</name>
</gene>
<accession>A0A8S1WRD2</accession>
<proteinExistence type="predicted"/>
<dbReference type="AlphaFoldDB" id="A0A8S1WRD2"/>
<dbReference type="Pfam" id="PF04326">
    <property type="entry name" value="SLFN_AlbA_2"/>
    <property type="match status" value="1"/>
</dbReference>
<keyword evidence="1" id="KW-0472">Membrane</keyword>
<dbReference type="PANTHER" id="PTHR12155:SF41">
    <property type="entry name" value="SCHLAFEN ALBA-2 DOMAIN-CONTAINING PROTEIN"/>
    <property type="match status" value="1"/>
</dbReference>
<organism evidence="3 4">
    <name type="scientific">Paramecium octaurelia</name>
    <dbReference type="NCBI Taxonomy" id="43137"/>
    <lineage>
        <taxon>Eukaryota</taxon>
        <taxon>Sar</taxon>
        <taxon>Alveolata</taxon>
        <taxon>Ciliophora</taxon>
        <taxon>Intramacronucleata</taxon>
        <taxon>Oligohymenophorea</taxon>
        <taxon>Peniculida</taxon>
        <taxon>Parameciidae</taxon>
        <taxon>Paramecium</taxon>
    </lineage>
</organism>
<dbReference type="InterPro" id="IPR007421">
    <property type="entry name" value="Schlafen_AlbA_2_dom"/>
</dbReference>
<keyword evidence="1" id="KW-1133">Transmembrane helix</keyword>
<reference evidence="3" key="1">
    <citation type="submission" date="2021-01" db="EMBL/GenBank/DDBJ databases">
        <authorList>
            <consortium name="Genoscope - CEA"/>
            <person name="William W."/>
        </authorList>
    </citation>
    <scope>NUCLEOTIDE SEQUENCE</scope>
</reference>
<keyword evidence="1" id="KW-0812">Transmembrane</keyword>
<dbReference type="OrthoDB" id="285690at2759"/>
<protein>
    <recommendedName>
        <fullName evidence="2">Schlafen AlbA-2 domain-containing protein</fullName>
    </recommendedName>
</protein>
<sequence length="308" mass="37040">MDMKKAIKKRIEIQLKQMNKQSLQEFKVNFCQNTKCQVRQDHFMPLQQIIQCQYYHNNSDKRRNSNNYKPIYICDQNNEGNDFCNNIIEYLYHPRIYGTLPCKFEKSQNCNVQHCPFKHDENQIKQAFQYKIFTKLNQILESKSKENDLLFNSKKYIQRIEINQFEDLKHEFKQFKEIRMDLIMNYICAFLNSQGGILYIGITDKGIVQGIKMTRKQKDDFQIEFDNNLRHFDPIVLPEQVELMFVPIYKDELIMIQDLFVIEIKINVVDKKQLYFTNQNEAYIKRNATINQLKPKEIKDLVLLKLMS</sequence>
<keyword evidence="4" id="KW-1185">Reference proteome</keyword>
<dbReference type="Proteomes" id="UP000683925">
    <property type="component" value="Unassembled WGS sequence"/>
</dbReference>
<evidence type="ECO:0000259" key="2">
    <source>
        <dbReference type="Pfam" id="PF04326"/>
    </source>
</evidence>